<dbReference type="RefSeq" id="WP_164654422.1">
    <property type="nucleotide sequence ID" value="NZ_JAAIJR010000051.1"/>
</dbReference>
<dbReference type="InterPro" id="IPR025293">
    <property type="entry name" value="YfiR/HmsC-like"/>
</dbReference>
<feature type="chain" id="PRO_5026880163" evidence="1">
    <location>
        <begin position="26"/>
        <end position="187"/>
    </location>
</feature>
<dbReference type="Proteomes" id="UP000471640">
    <property type="component" value="Unassembled WGS sequence"/>
</dbReference>
<proteinExistence type="predicted"/>
<evidence type="ECO:0000313" key="3">
    <source>
        <dbReference type="Proteomes" id="UP000471640"/>
    </source>
</evidence>
<keyword evidence="3" id="KW-1185">Reference proteome</keyword>
<reference evidence="3" key="1">
    <citation type="journal article" date="2020" name="Microbiol. Resour. Announc.">
        <title>Draft Genome Sequences of Thiorhodococcus mannitoliphagus and Thiorhodococcus minor, Purple Sulfur Photosynthetic Bacteria in the Gammaproteobacterial Family Chromatiaceae.</title>
        <authorList>
            <person name="Aviles F.A."/>
            <person name="Meyer T.E."/>
            <person name="Kyndt J.A."/>
        </authorList>
    </citation>
    <scope>NUCLEOTIDE SEQUENCE [LARGE SCALE GENOMIC DNA]</scope>
    <source>
        <strain evidence="3">DSM 18266</strain>
    </source>
</reference>
<gene>
    <name evidence="2" type="ORF">G3480_13525</name>
</gene>
<evidence type="ECO:0000313" key="2">
    <source>
        <dbReference type="EMBL" id="NEX21320.1"/>
    </source>
</evidence>
<dbReference type="AlphaFoldDB" id="A0A6P1DV20"/>
<protein>
    <submittedName>
        <fullName evidence="2">YfiR family protein</fullName>
    </submittedName>
</protein>
<comment type="caution">
    <text evidence="2">The sequence shown here is derived from an EMBL/GenBank/DDBJ whole genome shotgun (WGS) entry which is preliminary data.</text>
</comment>
<sequence length="187" mass="20337">MRKLDGWRLGAVLMLLAVLAPAALAQTAAESEMLLVRLKAAYVYKLTSFVDWPAAADRPFVIGVIGAPRVREQLAELEQAEKRRDDRPIRIQAYAGPADIAPCEILFVGEAAAESLPAIARRLAGRPTLLVGDIPGGAGRGLAIELFRKPDILRRAERLRLRIDPKAIADRGLVVSAQLYEVAEVIP</sequence>
<name>A0A6P1DV20_9GAMM</name>
<dbReference type="Pfam" id="PF13689">
    <property type="entry name" value="DUF4154"/>
    <property type="match status" value="1"/>
</dbReference>
<organism evidence="2 3">
    <name type="scientific">Thiorhodococcus mannitoliphagus</name>
    <dbReference type="NCBI Taxonomy" id="329406"/>
    <lineage>
        <taxon>Bacteria</taxon>
        <taxon>Pseudomonadati</taxon>
        <taxon>Pseudomonadota</taxon>
        <taxon>Gammaproteobacteria</taxon>
        <taxon>Chromatiales</taxon>
        <taxon>Chromatiaceae</taxon>
        <taxon>Thiorhodococcus</taxon>
    </lineage>
</organism>
<feature type="signal peptide" evidence="1">
    <location>
        <begin position="1"/>
        <end position="25"/>
    </location>
</feature>
<keyword evidence="1" id="KW-0732">Signal</keyword>
<accession>A0A6P1DV20</accession>
<evidence type="ECO:0000256" key="1">
    <source>
        <dbReference type="SAM" id="SignalP"/>
    </source>
</evidence>
<reference evidence="2 3" key="2">
    <citation type="submission" date="2020-02" db="EMBL/GenBank/DDBJ databases">
        <title>Genome sequences of Thiorhodococcus mannitoliphagus and Thiorhodococcus minor, purple sulfur photosynthetic bacteria in the gammaproteobacterial family, Chromatiaceae.</title>
        <authorList>
            <person name="Aviles F.A."/>
            <person name="Meyer T.E."/>
            <person name="Kyndt J.A."/>
        </authorList>
    </citation>
    <scope>NUCLEOTIDE SEQUENCE [LARGE SCALE GENOMIC DNA]</scope>
    <source>
        <strain evidence="2 3">DSM 18266</strain>
    </source>
</reference>
<dbReference type="EMBL" id="JAAIJR010000051">
    <property type="protein sequence ID" value="NEX21320.1"/>
    <property type="molecule type" value="Genomic_DNA"/>
</dbReference>